<evidence type="ECO:0000256" key="1">
    <source>
        <dbReference type="ARBA" id="ARBA00006914"/>
    </source>
</evidence>
<dbReference type="PANTHER" id="PTHR48470:SF1">
    <property type="entry name" value="CELL DIVISION CONTROL PROTEIN 48 C ISOFORM 1"/>
    <property type="match status" value="1"/>
</dbReference>
<dbReference type="GO" id="GO:0016887">
    <property type="term" value="F:ATP hydrolysis activity"/>
    <property type="evidence" value="ECO:0007669"/>
    <property type="project" value="InterPro"/>
</dbReference>
<feature type="compositionally biased region" description="Low complexity" evidence="5">
    <location>
        <begin position="58"/>
        <end position="71"/>
    </location>
</feature>
<keyword evidence="2" id="KW-0547">Nucleotide-binding</keyword>
<dbReference type="FunFam" id="3.40.50.300:FF:001025">
    <property type="entry name" value="ATPase family, AAA domain-containing 2B"/>
    <property type="match status" value="1"/>
</dbReference>
<name>A0AAV6YF75_9LAMI</name>
<protein>
    <recommendedName>
        <fullName evidence="6">AAA+ ATPase domain-containing protein</fullName>
    </recommendedName>
</protein>
<keyword evidence="4" id="KW-0175">Coiled coil</keyword>
<keyword evidence="3" id="KW-0067">ATP-binding</keyword>
<evidence type="ECO:0000259" key="6">
    <source>
        <dbReference type="SMART" id="SM00382"/>
    </source>
</evidence>
<gene>
    <name evidence="7" type="ORF">BUALT_Bualt01G0054600</name>
</gene>
<dbReference type="PROSITE" id="PS00674">
    <property type="entry name" value="AAA"/>
    <property type="match status" value="1"/>
</dbReference>
<sequence>MRRGTRGGGGARSIIDDRKLRRRIDSAASTIHIDSYNVEELITRRRNNNSSSGGGGSSSSVVSGASTGSSSEEAAVDEETSTYDLMKLTVRESLRRLATKEDGERKEGVELEIDNNNKEDVKTTMTLLNLQVNEEGKLGDGLNKNEVSDKKGGGEKFKRVMFKDVGGLSEVIGELKKVIFRMRNLEVAHHLGVEPRKGVLLHGPPGCGKTKLAHAIANEAGVPFYKISSTELVSGISGASEENIRELFSKAYRTAPSIVFIDAFASKRENLQRETDRRIVTQLMKCMDESHRLVKPADENADTEGADCGPGYVLVIGATNRPDTLDPALRRAGRFEGEIALGVPNESARVEILSVLTSKLRLEGAFDLVKLARSTPGFVGADLVALANEAGGLAWDRIIDKTKVELSENMAWSNEELERHPIRMADFEEAVKLVQPSLRREGFSTIPNVKWDDVGGLDILREEFDFHIVSRIKFPEIYEDFGMDLVTGFLLYGPPGCGKTLIAKTVANEAGANFIHIKGPELLNKYVGESELAIRTIFRRARTCAPCLLFFDEVDALTTNRGAVGRGLLIKLDGAEQRRGVYVIGATNRPEVMNPAFLRPGRFGNLMYVPLPSPDEQGMILKALARKKPIHATVDLMAIGKDNACKNFSGADLSALIHEASTAAVKEKLKLSSRSDDARTIKVEHFKRALEKISPSVSDKEHAEAAAHDRLYIDDRKLRRRIDSAASTIHIDSYNVEELVIHLLKNYSEYCRKPKLAFTERVNRIVIEITRRRNNNSSSGGGGSSSSVVSGASTGSSSEEAAVDEETSTYDLMKLTVRESLRRLATKEDGERKEGKLGDGLNKNEVSDKKGGGEKFKRVMFKDVGGLSEVIGELKKVIFRMRNLEVAHHLGVEPRKGILLHGPPGCGKTKPEVMNPAFLRPGRFGNLMYVPLPSPDEQGMILKALARKKPIHATVDLMAIGKDNACKNFSGADLSALIHEASTATVKEKLKLSSRSDDARTIKVEHFKRALEKISPSVSDKQIQHYKLLSERLNHL</sequence>
<evidence type="ECO:0000256" key="5">
    <source>
        <dbReference type="SAM" id="MobiDB-lite"/>
    </source>
</evidence>
<dbReference type="Pfam" id="PF16725">
    <property type="entry name" value="Nucleolin_bd"/>
    <property type="match status" value="1"/>
</dbReference>
<evidence type="ECO:0000256" key="2">
    <source>
        <dbReference type="ARBA" id="ARBA00022741"/>
    </source>
</evidence>
<reference evidence="7" key="1">
    <citation type="submission" date="2019-10" db="EMBL/GenBank/DDBJ databases">
        <authorList>
            <person name="Zhang R."/>
            <person name="Pan Y."/>
            <person name="Wang J."/>
            <person name="Ma R."/>
            <person name="Yu S."/>
        </authorList>
    </citation>
    <scope>NUCLEOTIDE SEQUENCE</scope>
    <source>
        <strain evidence="7">LA-IB0</strain>
        <tissue evidence="7">Leaf</tissue>
    </source>
</reference>
<dbReference type="SUPFAM" id="SSF52540">
    <property type="entry name" value="P-loop containing nucleoside triphosphate hydrolases"/>
    <property type="match status" value="3"/>
</dbReference>
<dbReference type="Pfam" id="PF00004">
    <property type="entry name" value="AAA"/>
    <property type="match status" value="2"/>
</dbReference>
<feature type="compositionally biased region" description="Low complexity" evidence="5">
    <location>
        <begin position="785"/>
        <end position="798"/>
    </location>
</feature>
<evidence type="ECO:0000313" key="7">
    <source>
        <dbReference type="EMBL" id="KAG8390160.1"/>
    </source>
</evidence>
<dbReference type="AlphaFoldDB" id="A0AAV6YF75"/>
<evidence type="ECO:0000256" key="4">
    <source>
        <dbReference type="ARBA" id="ARBA00023054"/>
    </source>
</evidence>
<dbReference type="PANTHER" id="PTHR48470">
    <property type="entry name" value="CELL DIVISION CONTROL PROTEIN 48 C ISOFORM 1"/>
    <property type="match status" value="1"/>
</dbReference>
<comment type="similarity">
    <text evidence="1">Belongs to the AAA ATPase family.</text>
</comment>
<dbReference type="Pfam" id="PF17862">
    <property type="entry name" value="AAA_lid_3"/>
    <property type="match status" value="2"/>
</dbReference>
<keyword evidence="8" id="KW-1185">Reference proteome</keyword>
<dbReference type="InterPro" id="IPR003960">
    <property type="entry name" value="ATPase_AAA_CS"/>
</dbReference>
<feature type="region of interest" description="Disordered" evidence="5">
    <location>
        <begin position="826"/>
        <end position="849"/>
    </location>
</feature>
<feature type="region of interest" description="Disordered" evidence="5">
    <location>
        <begin position="46"/>
        <end position="80"/>
    </location>
</feature>
<accession>A0AAV6YF75</accession>
<comment type="caution">
    <text evidence="7">The sequence shown here is derived from an EMBL/GenBank/DDBJ whole genome shotgun (WGS) entry which is preliminary data.</text>
</comment>
<dbReference type="SMART" id="SM00382">
    <property type="entry name" value="AAA"/>
    <property type="match status" value="2"/>
</dbReference>
<feature type="domain" description="AAA+ ATPase" evidence="6">
    <location>
        <begin position="195"/>
        <end position="345"/>
    </location>
</feature>
<dbReference type="InterPro" id="IPR027417">
    <property type="entry name" value="P-loop_NTPase"/>
</dbReference>
<dbReference type="InterPro" id="IPR055278">
    <property type="entry name" value="CDC48c"/>
</dbReference>
<evidence type="ECO:0000256" key="3">
    <source>
        <dbReference type="ARBA" id="ARBA00022840"/>
    </source>
</evidence>
<organism evidence="7 8">
    <name type="scientific">Buddleja alternifolia</name>
    <dbReference type="NCBI Taxonomy" id="168488"/>
    <lineage>
        <taxon>Eukaryota</taxon>
        <taxon>Viridiplantae</taxon>
        <taxon>Streptophyta</taxon>
        <taxon>Embryophyta</taxon>
        <taxon>Tracheophyta</taxon>
        <taxon>Spermatophyta</taxon>
        <taxon>Magnoliopsida</taxon>
        <taxon>eudicotyledons</taxon>
        <taxon>Gunneridae</taxon>
        <taxon>Pentapetalae</taxon>
        <taxon>asterids</taxon>
        <taxon>lamiids</taxon>
        <taxon>Lamiales</taxon>
        <taxon>Scrophulariaceae</taxon>
        <taxon>Buddlejeae</taxon>
        <taxon>Buddleja</taxon>
    </lineage>
</organism>
<dbReference type="InterPro" id="IPR041569">
    <property type="entry name" value="AAA_lid_3"/>
</dbReference>
<dbReference type="InterPro" id="IPR003959">
    <property type="entry name" value="ATPase_AAA_core"/>
</dbReference>
<proteinExistence type="inferred from homology"/>
<dbReference type="InterPro" id="IPR003593">
    <property type="entry name" value="AAA+_ATPase"/>
</dbReference>
<feature type="compositionally biased region" description="Basic and acidic residues" evidence="5">
    <location>
        <begin position="826"/>
        <end position="837"/>
    </location>
</feature>
<feature type="domain" description="AAA+ ATPase" evidence="6">
    <location>
        <begin position="485"/>
        <end position="613"/>
    </location>
</feature>
<dbReference type="Proteomes" id="UP000826271">
    <property type="component" value="Unassembled WGS sequence"/>
</dbReference>
<evidence type="ECO:0000313" key="8">
    <source>
        <dbReference type="Proteomes" id="UP000826271"/>
    </source>
</evidence>
<dbReference type="EMBL" id="WHWC01000001">
    <property type="protein sequence ID" value="KAG8390160.1"/>
    <property type="molecule type" value="Genomic_DNA"/>
</dbReference>
<feature type="region of interest" description="Disordered" evidence="5">
    <location>
        <begin position="773"/>
        <end position="806"/>
    </location>
</feature>
<dbReference type="GO" id="GO:0005524">
    <property type="term" value="F:ATP binding"/>
    <property type="evidence" value="ECO:0007669"/>
    <property type="project" value="UniProtKB-KW"/>
</dbReference>
<dbReference type="FunFam" id="3.40.50.300:FF:000365">
    <property type="entry name" value="Ribosome biogenesis ATPase RIX7"/>
    <property type="match status" value="1"/>
</dbReference>
<dbReference type="InterPro" id="IPR031996">
    <property type="entry name" value="NVL2_nucleolin-bd"/>
</dbReference>
<dbReference type="Gene3D" id="1.10.8.60">
    <property type="match status" value="3"/>
</dbReference>
<dbReference type="Gene3D" id="3.40.50.300">
    <property type="entry name" value="P-loop containing nucleotide triphosphate hydrolases"/>
    <property type="match status" value="3"/>
</dbReference>